<accession>A0AA36HTG7</accession>
<evidence type="ECO:0000313" key="2">
    <source>
        <dbReference type="EMBL" id="CAJ1375034.1"/>
    </source>
</evidence>
<dbReference type="EMBL" id="CAUJNA010000295">
    <property type="protein sequence ID" value="CAJ1375034.1"/>
    <property type="molecule type" value="Genomic_DNA"/>
</dbReference>
<feature type="compositionally biased region" description="Basic residues" evidence="1">
    <location>
        <begin position="692"/>
        <end position="707"/>
    </location>
</feature>
<evidence type="ECO:0000313" key="3">
    <source>
        <dbReference type="Proteomes" id="UP001178507"/>
    </source>
</evidence>
<feature type="region of interest" description="Disordered" evidence="1">
    <location>
        <begin position="687"/>
        <end position="722"/>
    </location>
</feature>
<organism evidence="2 3">
    <name type="scientific">Effrenium voratum</name>
    <dbReference type="NCBI Taxonomy" id="2562239"/>
    <lineage>
        <taxon>Eukaryota</taxon>
        <taxon>Sar</taxon>
        <taxon>Alveolata</taxon>
        <taxon>Dinophyceae</taxon>
        <taxon>Suessiales</taxon>
        <taxon>Symbiodiniaceae</taxon>
        <taxon>Effrenium</taxon>
    </lineage>
</organism>
<keyword evidence="3" id="KW-1185">Reference proteome</keyword>
<feature type="region of interest" description="Disordered" evidence="1">
    <location>
        <begin position="324"/>
        <end position="398"/>
    </location>
</feature>
<sequence>MAVLVDGFCFARNFLLLHARTKQPSLLATVIKLCESRNQAPKSLTRQPGSPTPILRASRLRGFAVARFLRMEQLPIASFRGPEVNLPWTELPALSVDLRLEDAAQRLQSVQAERRKAEEAVERPNEAIGALLFGALNGADARRGGMSSARAAEAQRLLKLQKDRRFLELKEAYEKLDESLLSEKDTSFLGTRATKSTWYRVLRQNVRKLMDGVMLSRNPESAERQLDETYRWYQQSKGPHAAVESGGDFHDFCGKERLALPGSAFFSRDEDPSTAASVTEVSAALPVVAGRPAIQVHLASPRERLKDFSTRQIARPLTARKLKDLGDRTDHEMRPQTPSTTSGGFTARSLVSASTPGPTAVSRPASAMSTARSAISGRCATPRTARHRPQSASSVGLPGTLEEQDAYGESLDDYVMPYPATEAEQRMEKRWLLRRNRAITDKVLGEEQHAAVRDWAERRARVEEEISRNTEATRFQCALARRRYVEPPDADEDIEATVDGVQSARPATSSGRRMSEPPRIDVTQPRTSLQVTTRFADEKVQPRSLNSRIAHLRRIHAHLLDAEYNASDADEPEDEVNGVDCELSAYAKQDDGRCAPRMKDDSDVLAGVCDWWKALQADASPETSVTLDEIRFNQLQEVEEIKRVFARRSVPMNVGVLERALVMPAHKLNPGHLNGIYLVNTKPDLLSNPFMAKKKKPKKKKRGKSAGKGKGNAKSSAKGKKK</sequence>
<protein>
    <submittedName>
        <fullName evidence="2">Uncharacterized protein</fullName>
    </submittedName>
</protein>
<dbReference type="AlphaFoldDB" id="A0AA36HTG7"/>
<evidence type="ECO:0000256" key="1">
    <source>
        <dbReference type="SAM" id="MobiDB-lite"/>
    </source>
</evidence>
<gene>
    <name evidence="2" type="ORF">EVOR1521_LOCUS4411</name>
</gene>
<comment type="caution">
    <text evidence="2">The sequence shown here is derived from an EMBL/GenBank/DDBJ whole genome shotgun (WGS) entry which is preliminary data.</text>
</comment>
<dbReference type="Proteomes" id="UP001178507">
    <property type="component" value="Unassembled WGS sequence"/>
</dbReference>
<feature type="compositionally biased region" description="Basic and acidic residues" evidence="1">
    <location>
        <begin position="324"/>
        <end position="334"/>
    </location>
</feature>
<feature type="compositionally biased region" description="Polar residues" evidence="1">
    <location>
        <begin position="336"/>
        <end position="357"/>
    </location>
</feature>
<reference evidence="2" key="1">
    <citation type="submission" date="2023-08" db="EMBL/GenBank/DDBJ databases">
        <authorList>
            <person name="Chen Y."/>
            <person name="Shah S."/>
            <person name="Dougan E. K."/>
            <person name="Thang M."/>
            <person name="Chan C."/>
        </authorList>
    </citation>
    <scope>NUCLEOTIDE SEQUENCE</scope>
</reference>
<proteinExistence type="predicted"/>
<feature type="region of interest" description="Disordered" evidence="1">
    <location>
        <begin position="501"/>
        <end position="529"/>
    </location>
</feature>
<name>A0AA36HTG7_9DINO</name>